<reference evidence="7 8" key="1">
    <citation type="submission" date="2022-04" db="EMBL/GenBank/DDBJ databases">
        <title>Positive selection, recombination, and allopatry shape intraspecific diversity of widespread and dominant cyanobacteria.</title>
        <authorList>
            <person name="Wei J."/>
            <person name="Shu W."/>
            <person name="Hu C."/>
        </authorList>
    </citation>
    <scope>NUCLEOTIDE SEQUENCE [LARGE SCALE GENOMIC DNA]</scope>
    <source>
        <strain evidence="7 8">AS-A4</strain>
    </source>
</reference>
<dbReference type="NCBIfam" id="TIGR01733">
    <property type="entry name" value="AA-adenyl-dom"/>
    <property type="match status" value="1"/>
</dbReference>
<comment type="caution">
    <text evidence="7">The sequence shown here is derived from an EMBL/GenBank/DDBJ whole genome shotgun (WGS) entry which is preliminary data.</text>
</comment>
<keyword evidence="8" id="KW-1185">Reference proteome</keyword>
<dbReference type="Gene3D" id="3.40.50.980">
    <property type="match status" value="2"/>
</dbReference>
<dbReference type="InterPro" id="IPR036736">
    <property type="entry name" value="ACP-like_sf"/>
</dbReference>
<evidence type="ECO:0000256" key="2">
    <source>
        <dbReference type="ARBA" id="ARBA00022450"/>
    </source>
</evidence>
<keyword evidence="2" id="KW-0596">Phosphopantetheine</keyword>
<dbReference type="InterPro" id="IPR006162">
    <property type="entry name" value="Ppantetheine_attach_site"/>
</dbReference>
<dbReference type="PROSITE" id="PS00455">
    <property type="entry name" value="AMP_BINDING"/>
    <property type="match status" value="1"/>
</dbReference>
<evidence type="ECO:0000256" key="1">
    <source>
        <dbReference type="ARBA" id="ARBA00001957"/>
    </source>
</evidence>
<dbReference type="InterPro" id="IPR001242">
    <property type="entry name" value="Condensation_dom"/>
</dbReference>
<dbReference type="InterPro" id="IPR001031">
    <property type="entry name" value="Thioesterase"/>
</dbReference>
<dbReference type="PANTHER" id="PTHR45527">
    <property type="entry name" value="NONRIBOSOMAL PEPTIDE SYNTHETASE"/>
    <property type="match status" value="1"/>
</dbReference>
<dbReference type="CDD" id="cd19531">
    <property type="entry name" value="LCL_NRPS-like"/>
    <property type="match status" value="1"/>
</dbReference>
<keyword evidence="4" id="KW-0677">Repeat</keyword>
<evidence type="ECO:0000313" key="7">
    <source>
        <dbReference type="EMBL" id="MEP1058062.1"/>
    </source>
</evidence>
<dbReference type="Gene3D" id="3.40.50.1820">
    <property type="entry name" value="alpha/beta hydrolase"/>
    <property type="match status" value="2"/>
</dbReference>
<dbReference type="InterPro" id="IPR020802">
    <property type="entry name" value="TesA-like"/>
</dbReference>
<dbReference type="CDD" id="cd02440">
    <property type="entry name" value="AdoMet_MTases"/>
    <property type="match status" value="1"/>
</dbReference>
<keyword evidence="3" id="KW-0597">Phosphoprotein</keyword>
<dbReference type="Proteomes" id="UP001476950">
    <property type="component" value="Unassembled WGS sequence"/>
</dbReference>
<feature type="region of interest" description="Disordered" evidence="5">
    <location>
        <begin position="1316"/>
        <end position="1335"/>
    </location>
</feature>
<dbReference type="Gene3D" id="3.30.559.30">
    <property type="entry name" value="Nonribosomal peptide synthetase, condensation domain"/>
    <property type="match status" value="1"/>
</dbReference>
<feature type="region of interest" description="Disordered" evidence="5">
    <location>
        <begin position="1066"/>
        <end position="1085"/>
    </location>
</feature>
<dbReference type="SUPFAM" id="SSF52777">
    <property type="entry name" value="CoA-dependent acyltransferases"/>
    <property type="match status" value="2"/>
</dbReference>
<dbReference type="Pfam" id="PF00501">
    <property type="entry name" value="AMP-binding"/>
    <property type="match status" value="1"/>
</dbReference>
<dbReference type="InterPro" id="IPR029063">
    <property type="entry name" value="SAM-dependent_MTases_sf"/>
</dbReference>
<sequence>MTQKTIAEFVSQLNSLDVEVFVEGDRDSSLEAIRLRCTAPEGTLTTALRQELADRKAELVSYLSQEKAEGRGQRAEGKDILFSPTSTPAARLPTRTQSPLSFAQQRLWFLYQLTPGNPFYNVPAAIRLTGTLDQTALERSFQAVVRRHAALRTTFTTHEGQPVQVVEPDITVELAVVNLQAVAVSDRERISQQLATAEAQHPFNLTTDPLLRVTLLQFDSSESVLLLTMHHIVADGWSLGVLIKELAYCYTAFVEGRSPSLPPLPIQYTDFADWQHRWLQGEVLEKQLAYWRKQLQALPVLQLPSDRPRPAVQTYRGATYPLQISATLTQALETLSQQSGASLFMTLLAAFQTLLYRYTEQTDIAIGCPIANRHRSELEGLIGFFVNSLVLRSNLSGQPTFRTLLERVRNVALEAYKYQDLPFEKLVEALDPDRDLSRNPLFQVAFALQNAPMQPLELPGLTLTPAPLESGSTRFDLEVHLWEPAHGLRSLWQSQEGLSGFISYSTDLFDRDRIGRLIGHFQTLLEGIVANPDASLADLPLLTPVEQQQLVGWNRSPLALLEKGRNQSEVPVSKEDLGGARCFHHLFEAQVALEPEATALVSEEGSLTYQELNQQADQLAHTLHEMGTQPGDLVGLCVDRSADMVIGILGILKAGGAYVPLDPNYPSDRLHFMLTDTQVPLLLTQSWLVEQLPRSQATILCLDQPLPPAPLPRGEQIESEGFTVTPDQLAYVIYTSGSTGTPKGVLLSHHGLCNVVEAQQQVFHLSRSSRILQFSSLSFDASIFELALAFGSGGTLYLPPKSAQLPGMALVQFLNDNAITHALLTPAVLAVLPPTVLPALQVLITGGEACSSQVVDRWAVGRHFFNAYGPTEVTIWATVAELHPGDNPLTIGRPILNTQVYILDANLNPVPAGIPGELYIGGAGLARGYLNRPELTAERFVSNPFPGKGDATPTPLLYKTGDRAFFRTDGTIEFLGRVDYQIKIRGFRVELGEIEATLQRHPAIQEAIVIPSGEPSNEMRLITYFSLDRQHFQQTILQSLQTQHIQYWQTLYNQTYQAPQPTAITPQHPVERSRRNSTPPFNITGWNSSYTGEPIPLEQMQEWVSDRVQQMLALKPKRILEIGCGTGLLLFQLAPHCRKYVGTDFSKDALESIQTQLNPLNLPQVELLHRMATDFEGIDVASFDVVLLNSIVQYFPSQDYLMQVLEKAMQAVAPGGVLFLGDVRSLPLLTAFHTWVQFCQADGGMERTQLQQQVERSRFEEPELAIDPAFFHALRDRFPQIQQVQIRLSRGRSQNEMTQFRYNVLLHLEPLRSPTAQALQGSSAHEQSRSIQQHDWQRQPITVEAMQTQLRETEPELVTIANVANSRVQAAVQAANWLRNNDTPKTVGRMRETLQDAVALAINPEDWWALETVLPYIVEITWSTQSHTGAYDVLLTRQDVDATLAVPCSQPPSQSSQPYTNEPLQSNFARQLIPELRHHLKQTLPDYMVPSAFVPLETLPLTVNGKVNRRALPTLSDALPSASTALSASTTIAPSTQTESTLIDIWQELLRLKQVTVHDNFFELGGHSLLATQMTSRVRDAFGLELPLQSVFETPTIAQLAPILETLRAVPSAPNVPPLVRLDRAAYRRPRSQQSSVPAQALQDQALQDQAAQDFAPQDLSVQATPPSNDQVASEQAIAARSPLVPLTLGGSKQPFFCVHPMFGVVFPYLELAQQLGSDRSFYGLQPLGLDGKHAPLTKIEAIAAYYIQAMQTLQPHGPYFLGGWSFGGLVAFEMAQQLTQAGQQVGLLAMLDTPAPTSHQPSLGQSLKFLLGTALWSTLPFLLDYGAIAANRLRSLTWVSRWQWSALIRRLPEESRLQLLDESAIAPLLRIVYANAQAAYRYVPQPYPDRITLFKATEQADVMGQDSTLGWSTLTTDVQLHPVPGNHLSLLKQPHVQTLAQQLRPYLV</sequence>
<evidence type="ECO:0000313" key="8">
    <source>
        <dbReference type="Proteomes" id="UP001476950"/>
    </source>
</evidence>
<dbReference type="InterPro" id="IPR013217">
    <property type="entry name" value="Methyltransf_12"/>
</dbReference>
<dbReference type="RefSeq" id="WP_190451544.1">
    <property type="nucleotide sequence ID" value="NZ_JAMPLM010000003.1"/>
</dbReference>
<dbReference type="InterPro" id="IPR020806">
    <property type="entry name" value="PKS_PP-bd"/>
</dbReference>
<dbReference type="Gene3D" id="2.30.38.10">
    <property type="entry name" value="Luciferase, Domain 3"/>
    <property type="match status" value="1"/>
</dbReference>
<dbReference type="Gene3D" id="1.10.10.1830">
    <property type="entry name" value="Non-ribosomal peptide synthase, adenylation domain"/>
    <property type="match status" value="1"/>
</dbReference>
<dbReference type="InterPro" id="IPR010071">
    <property type="entry name" value="AA_adenyl_dom"/>
</dbReference>
<gene>
    <name evidence="7" type="ORF">NDI38_06385</name>
</gene>
<dbReference type="Gene3D" id="3.30.559.10">
    <property type="entry name" value="Chloramphenicol acetyltransferase-like domain"/>
    <property type="match status" value="1"/>
</dbReference>
<dbReference type="InterPro" id="IPR009081">
    <property type="entry name" value="PP-bd_ACP"/>
</dbReference>
<evidence type="ECO:0000256" key="5">
    <source>
        <dbReference type="SAM" id="MobiDB-lite"/>
    </source>
</evidence>
<dbReference type="InterPro" id="IPR045851">
    <property type="entry name" value="AMP-bd_C_sf"/>
</dbReference>
<dbReference type="SUPFAM" id="SSF53335">
    <property type="entry name" value="S-adenosyl-L-methionine-dependent methyltransferases"/>
    <property type="match status" value="1"/>
</dbReference>
<dbReference type="SUPFAM" id="SSF56801">
    <property type="entry name" value="Acetyl-CoA synthetase-like"/>
    <property type="match status" value="1"/>
</dbReference>
<dbReference type="PANTHER" id="PTHR45527:SF1">
    <property type="entry name" value="FATTY ACID SYNTHASE"/>
    <property type="match status" value="1"/>
</dbReference>
<dbReference type="SMART" id="SM00824">
    <property type="entry name" value="PKS_TE"/>
    <property type="match status" value="1"/>
</dbReference>
<dbReference type="PROSITE" id="PS50075">
    <property type="entry name" value="CARRIER"/>
    <property type="match status" value="1"/>
</dbReference>
<dbReference type="EMBL" id="JAMPLM010000003">
    <property type="protein sequence ID" value="MEP1058062.1"/>
    <property type="molecule type" value="Genomic_DNA"/>
</dbReference>
<dbReference type="Pfam" id="PF00668">
    <property type="entry name" value="Condensation"/>
    <property type="match status" value="1"/>
</dbReference>
<dbReference type="Pfam" id="PF00975">
    <property type="entry name" value="Thioesterase"/>
    <property type="match status" value="1"/>
</dbReference>
<dbReference type="Pfam" id="PF18563">
    <property type="entry name" value="TubC_N"/>
    <property type="match status" value="1"/>
</dbReference>
<evidence type="ECO:0000259" key="6">
    <source>
        <dbReference type="PROSITE" id="PS50075"/>
    </source>
</evidence>
<accession>A0ABV0KFQ1</accession>
<dbReference type="InterPro" id="IPR041464">
    <property type="entry name" value="TubC_N"/>
</dbReference>
<feature type="compositionally biased region" description="Polar residues" evidence="5">
    <location>
        <begin position="1076"/>
        <end position="1085"/>
    </location>
</feature>
<evidence type="ECO:0000256" key="3">
    <source>
        <dbReference type="ARBA" id="ARBA00022553"/>
    </source>
</evidence>
<dbReference type="InterPro" id="IPR029058">
    <property type="entry name" value="AB_hydrolase_fold"/>
</dbReference>
<protein>
    <submittedName>
        <fullName evidence="7">Non-ribosomal peptide synthetase</fullName>
    </submittedName>
</protein>
<dbReference type="InterPro" id="IPR023213">
    <property type="entry name" value="CAT-like_dom_sf"/>
</dbReference>
<feature type="compositionally biased region" description="Polar residues" evidence="5">
    <location>
        <begin position="1316"/>
        <end position="1334"/>
    </location>
</feature>
<dbReference type="Gene3D" id="3.30.300.30">
    <property type="match status" value="2"/>
</dbReference>
<feature type="domain" description="Carrier" evidence="6">
    <location>
        <begin position="1533"/>
        <end position="1608"/>
    </location>
</feature>
<dbReference type="InterPro" id="IPR044894">
    <property type="entry name" value="TubC_N_sf"/>
</dbReference>
<name>A0ABV0KFQ1_9CYAN</name>
<dbReference type="PROSITE" id="PS00012">
    <property type="entry name" value="PHOSPHOPANTETHEINE"/>
    <property type="match status" value="1"/>
</dbReference>
<dbReference type="InterPro" id="IPR000873">
    <property type="entry name" value="AMP-dep_synth/lig_dom"/>
</dbReference>
<dbReference type="SUPFAM" id="SSF53474">
    <property type="entry name" value="alpha/beta-Hydrolases"/>
    <property type="match status" value="1"/>
</dbReference>
<comment type="cofactor">
    <cofactor evidence="1">
        <name>pantetheine 4'-phosphate</name>
        <dbReference type="ChEBI" id="CHEBI:47942"/>
    </cofactor>
</comment>
<dbReference type="CDD" id="cd05930">
    <property type="entry name" value="A_NRPS"/>
    <property type="match status" value="1"/>
</dbReference>
<dbReference type="SMART" id="SM00823">
    <property type="entry name" value="PKS_PP"/>
    <property type="match status" value="1"/>
</dbReference>
<organism evidence="7 8">
    <name type="scientific">Stenomitos frigidus AS-A4</name>
    <dbReference type="NCBI Taxonomy" id="2933935"/>
    <lineage>
        <taxon>Bacteria</taxon>
        <taxon>Bacillati</taxon>
        <taxon>Cyanobacteriota</taxon>
        <taxon>Cyanophyceae</taxon>
        <taxon>Leptolyngbyales</taxon>
        <taxon>Leptolyngbyaceae</taxon>
        <taxon>Stenomitos</taxon>
    </lineage>
</organism>
<evidence type="ECO:0000256" key="4">
    <source>
        <dbReference type="ARBA" id="ARBA00022737"/>
    </source>
</evidence>
<dbReference type="Gene3D" id="3.40.50.150">
    <property type="entry name" value="Vaccinia Virus protein VP39"/>
    <property type="match status" value="1"/>
</dbReference>
<dbReference type="Pfam" id="PF08242">
    <property type="entry name" value="Methyltransf_12"/>
    <property type="match status" value="1"/>
</dbReference>
<proteinExistence type="predicted"/>
<dbReference type="Pfam" id="PF00550">
    <property type="entry name" value="PP-binding"/>
    <property type="match status" value="1"/>
</dbReference>
<dbReference type="InterPro" id="IPR020845">
    <property type="entry name" value="AMP-binding_CS"/>
</dbReference>
<dbReference type="SUPFAM" id="SSF47336">
    <property type="entry name" value="ACP-like"/>
    <property type="match status" value="1"/>
</dbReference>